<protein>
    <submittedName>
        <fullName evidence="1">Uncharacterized protein</fullName>
    </submittedName>
</protein>
<keyword evidence="2" id="KW-1185">Reference proteome</keyword>
<evidence type="ECO:0000313" key="2">
    <source>
        <dbReference type="Proteomes" id="UP000541810"/>
    </source>
</evidence>
<name>A0A7X0H7G5_9BACT</name>
<reference evidence="1 2" key="1">
    <citation type="submission" date="2020-08" db="EMBL/GenBank/DDBJ databases">
        <title>Genomic Encyclopedia of Type Strains, Phase IV (KMG-IV): sequencing the most valuable type-strain genomes for metagenomic binning, comparative biology and taxonomic classification.</title>
        <authorList>
            <person name="Goeker M."/>
        </authorList>
    </citation>
    <scope>NUCLEOTIDE SEQUENCE [LARGE SCALE GENOMIC DNA]</scope>
    <source>
        <strain evidence="1 2">DSM 103725</strain>
    </source>
</reference>
<dbReference type="EMBL" id="JACHGY010000001">
    <property type="protein sequence ID" value="MBB6429220.1"/>
    <property type="molecule type" value="Genomic_DNA"/>
</dbReference>
<proteinExistence type="predicted"/>
<organism evidence="1 2">
    <name type="scientific">Algisphaera agarilytica</name>
    <dbReference type="NCBI Taxonomy" id="1385975"/>
    <lineage>
        <taxon>Bacteria</taxon>
        <taxon>Pseudomonadati</taxon>
        <taxon>Planctomycetota</taxon>
        <taxon>Phycisphaerae</taxon>
        <taxon>Phycisphaerales</taxon>
        <taxon>Phycisphaeraceae</taxon>
        <taxon>Algisphaera</taxon>
    </lineage>
</organism>
<evidence type="ECO:0000313" key="1">
    <source>
        <dbReference type="EMBL" id="MBB6429220.1"/>
    </source>
</evidence>
<sequence length="227" mass="25358">MATAAISIAFTDESTRLMDEWRKFPQLVGPALERGVIQVLQEAESEVKNTQFGPDGVINNRSGNLRQDITHKRTDRMEGVVGTTSRTAPYARTILGPGSTTITPKSAGKRLWIPVADNLNPSGVARFSPRAFFDTFDRKRIKIFTSKNGNKVVFLEDRDAEGRRVIRKRDGRGRAEGRKAGEVRGKLMFVLKDRVVIQGTDALASAVREYMPRAQEVITEKLREVLT</sequence>
<gene>
    <name evidence="1" type="ORF">HNQ40_001026</name>
</gene>
<dbReference type="AlphaFoldDB" id="A0A7X0H7G5"/>
<comment type="caution">
    <text evidence="1">The sequence shown here is derived from an EMBL/GenBank/DDBJ whole genome shotgun (WGS) entry which is preliminary data.</text>
</comment>
<dbReference type="Proteomes" id="UP000541810">
    <property type="component" value="Unassembled WGS sequence"/>
</dbReference>
<accession>A0A7X0H7G5</accession>